<dbReference type="Pfam" id="PF18146">
    <property type="entry name" value="CinA_KH"/>
    <property type="match status" value="1"/>
</dbReference>
<dbReference type="PIRSF" id="PIRSF006728">
    <property type="entry name" value="CinA"/>
    <property type="match status" value="1"/>
</dbReference>
<dbReference type="NCBIfam" id="NF001813">
    <property type="entry name" value="PRK00549.1"/>
    <property type="match status" value="1"/>
</dbReference>
<protein>
    <submittedName>
        <fullName evidence="2">ADP-ribose pyrophosphatase of COG1058 family / Nicotinamide-nucleotide amidase</fullName>
        <ecNumber evidence="2">3.5.1.42</ecNumber>
        <ecNumber evidence="2">3.6.1.13</ecNumber>
    </submittedName>
</protein>
<dbReference type="InterPro" id="IPR050101">
    <property type="entry name" value="CinA"/>
</dbReference>
<dbReference type="HAMAP" id="MF_00226_B">
    <property type="entry name" value="CinA_B"/>
    <property type="match status" value="1"/>
</dbReference>
<dbReference type="SMART" id="SM00852">
    <property type="entry name" value="MoCF_biosynth"/>
    <property type="match status" value="1"/>
</dbReference>
<dbReference type="EMBL" id="UOGB01000098">
    <property type="protein sequence ID" value="VAX18086.1"/>
    <property type="molecule type" value="Genomic_DNA"/>
</dbReference>
<dbReference type="CDD" id="cd00885">
    <property type="entry name" value="cinA"/>
    <property type="match status" value="1"/>
</dbReference>
<dbReference type="InterPro" id="IPR041424">
    <property type="entry name" value="CinA_KH"/>
</dbReference>
<dbReference type="PANTHER" id="PTHR13939:SF0">
    <property type="entry name" value="NMN AMIDOHYDROLASE-LIKE PROTEIN YFAY"/>
    <property type="match status" value="1"/>
</dbReference>
<gene>
    <name evidence="2" type="ORF">MNBD_NITROSPINAE03-895</name>
</gene>
<dbReference type="NCBIfam" id="TIGR00200">
    <property type="entry name" value="cinA_nterm"/>
    <property type="match status" value="1"/>
</dbReference>
<dbReference type="InterPro" id="IPR036425">
    <property type="entry name" value="MoaB/Mog-like_dom_sf"/>
</dbReference>
<dbReference type="EC" id="3.6.1.13" evidence="2"/>
<dbReference type="Gene3D" id="3.90.950.20">
    <property type="entry name" value="CinA-like"/>
    <property type="match status" value="1"/>
</dbReference>
<evidence type="ECO:0000313" key="2">
    <source>
        <dbReference type="EMBL" id="VAX18086.1"/>
    </source>
</evidence>
<dbReference type="NCBIfam" id="TIGR00199">
    <property type="entry name" value="PncC_domain"/>
    <property type="match status" value="1"/>
</dbReference>
<dbReference type="SUPFAM" id="SSF142433">
    <property type="entry name" value="CinA-like"/>
    <property type="match status" value="1"/>
</dbReference>
<proteinExistence type="inferred from homology"/>
<evidence type="ECO:0000259" key="1">
    <source>
        <dbReference type="SMART" id="SM00852"/>
    </source>
</evidence>
<accession>A0A3B1BIB5</accession>
<dbReference type="SUPFAM" id="SSF53218">
    <property type="entry name" value="Molybdenum cofactor biosynthesis proteins"/>
    <property type="match status" value="1"/>
</dbReference>
<dbReference type="PANTHER" id="PTHR13939">
    <property type="entry name" value="NICOTINAMIDE-NUCLEOTIDE AMIDOHYDROLASE PNCC"/>
    <property type="match status" value="1"/>
</dbReference>
<dbReference type="InterPro" id="IPR008136">
    <property type="entry name" value="CinA_C"/>
</dbReference>
<dbReference type="GO" id="GO:0047631">
    <property type="term" value="F:ADP-ribose diphosphatase activity"/>
    <property type="evidence" value="ECO:0007669"/>
    <property type="project" value="UniProtKB-EC"/>
</dbReference>
<organism evidence="2">
    <name type="scientific">hydrothermal vent metagenome</name>
    <dbReference type="NCBI Taxonomy" id="652676"/>
    <lineage>
        <taxon>unclassified sequences</taxon>
        <taxon>metagenomes</taxon>
        <taxon>ecological metagenomes</taxon>
    </lineage>
</organism>
<keyword evidence="2" id="KW-0378">Hydrolase</keyword>
<dbReference type="Pfam" id="PF00994">
    <property type="entry name" value="MoCF_biosynth"/>
    <property type="match status" value="1"/>
</dbReference>
<dbReference type="EC" id="3.5.1.42" evidence="2"/>
<name>A0A3B1BIB5_9ZZZZ</name>
<sequence>MKTIIISIGNEVTSGHVLNTNAAWIAKALEPLGITPERIVTLRDDVTALVKEIRSAVKKFDIALVTGGLGPTHDDVTKPALAKAFNARLVRDRKTLKHVERLFKKIDIPMALVNAGQADYPKGFKVIPNKLGTAPCLFKDTGVCMLFAMPGVPHEMKGLMENEILPRLKKRAPKAVIAREVLRTTGIGESGLSEIVNSSGAVADDIELAYLPCFGQADLRLTAKEKTQKEARAKLAKTIRKLKPVIAPYLFGKGAETLEAAVGALLTEKKLTLAVAESCTGGLFASRITSVSGSSGYFLEGAVTYSDESKIKRLGVKKSTLAKYGAVSAQTAREMAKGVCKKSGADIGVSSTGVAGPTGGTEEKPVGLIYIALCFNGEVETRRLKLKMDRNRNQSRAVNEMMTWLWRMAREA</sequence>
<dbReference type="Gene3D" id="3.40.980.10">
    <property type="entry name" value="MoaB/Mog-like domain"/>
    <property type="match status" value="1"/>
</dbReference>
<dbReference type="Pfam" id="PF02464">
    <property type="entry name" value="CinA"/>
    <property type="match status" value="1"/>
</dbReference>
<dbReference type="GO" id="GO:0019159">
    <property type="term" value="F:nicotinamide-nucleotide amidase activity"/>
    <property type="evidence" value="ECO:0007669"/>
    <property type="project" value="UniProtKB-EC"/>
</dbReference>
<dbReference type="InterPro" id="IPR001453">
    <property type="entry name" value="MoaB/Mog_dom"/>
</dbReference>
<dbReference type="NCBIfam" id="TIGR00177">
    <property type="entry name" value="molyb_syn"/>
    <property type="match status" value="1"/>
</dbReference>
<feature type="domain" description="MoaB/Mog" evidence="1">
    <location>
        <begin position="4"/>
        <end position="171"/>
    </location>
</feature>
<reference evidence="2" key="1">
    <citation type="submission" date="2018-06" db="EMBL/GenBank/DDBJ databases">
        <authorList>
            <person name="Zhirakovskaya E."/>
        </authorList>
    </citation>
    <scope>NUCLEOTIDE SEQUENCE</scope>
</reference>
<dbReference type="AlphaFoldDB" id="A0A3B1BIB5"/>
<dbReference type="Gene3D" id="3.30.70.2860">
    <property type="match status" value="1"/>
</dbReference>
<dbReference type="InterPro" id="IPR008135">
    <property type="entry name" value="Competence-induced_CinA"/>
</dbReference>
<dbReference type="InterPro" id="IPR036653">
    <property type="entry name" value="CinA-like_C"/>
</dbReference>